<feature type="region of interest" description="Disordered" evidence="2">
    <location>
        <begin position="474"/>
        <end position="547"/>
    </location>
</feature>
<keyword evidence="1" id="KW-0547">Nucleotide-binding</keyword>
<sequence>MTSILDEIEALFSWNPPALKPVTLTGKKPSTKSRPPAFYDKHFSDPLVLLCVKRLPSLVQDLAANVDRALRAASETLPPVDGFYTAKDTERVVWNINKNIKDEKGVANFYDKTTGTFCTPLASTLALHPKASTSNWRSLLEWTQSVSSSGYAIMDGELGIIAAASDDEDAEHEMILETMESETRHIFDEIRDSHSPFATWEINSPFAGPLEVMLAVPNLGNFSWTFSTHPECPTDEKHINECKKIEDTKVGVDAVAPPWNLNDAPPDTHVEPLSAPFIEGPSGTPQRPVKQRITQSTAASTSTSSMAPAPQLASAPVLAAKQFVPLGEGSSGMSRQLRTRVTRSTAASTSTSMLPPPTIPAKNKGKGREEEEATPRNKNPKRKRKEGDDGEAHKSRHDLTAKSLVQQAWAQAVRVDGTIIVLHSGNHELLCVRHRKTKTLYVSDLIEPPTCKDPGYGKLQVGIYVAAIQDRMDRTKQHLKKSQPKSPYDDGDDPAGGDNDKGDRGSGSGYKGDQGSSKGRTRGGGHGNPGGGVRKNGQFQGGAGRKDPGVDELVAIEVCLPQSHKRPDQPDHKQQKTIQAASKRDMLLLYLQYGVYDSPIPASFIRSAPPIMAKVAPPLSPRAIHTYTLYECLSIVLTSEIGRGATGVVHRGTLKLQNGDGSVPLDVVVKLAFDSQQRGMLKTEYETYSRLRSKGVFRGLTTTLGFFDDTEDGPCALVMLYAGDSLVDKPERVVSVSEWLALSTLASIHRAGILHGDIRRENILVSSSGVTIIDFSHSERCDDQETMDKEYAQLHFFLGFE</sequence>
<proteinExistence type="predicted"/>
<dbReference type="STRING" id="765440.A0A0C3FRQ0"/>
<feature type="compositionally biased region" description="Gly residues" evidence="2">
    <location>
        <begin position="522"/>
        <end position="543"/>
    </location>
</feature>
<dbReference type="PROSITE" id="PS50011">
    <property type="entry name" value="PROTEIN_KINASE_DOM"/>
    <property type="match status" value="1"/>
</dbReference>
<feature type="compositionally biased region" description="Low complexity" evidence="2">
    <location>
        <begin position="294"/>
        <end position="310"/>
    </location>
</feature>
<dbReference type="PANTHER" id="PTHR37171">
    <property type="entry name" value="SERINE/THREONINE-PROTEIN KINASE YRZF-RELATED"/>
    <property type="match status" value="1"/>
</dbReference>
<feature type="domain" description="Protein kinase" evidence="3">
    <location>
        <begin position="635"/>
        <end position="801"/>
    </location>
</feature>
<feature type="binding site" evidence="1">
    <location>
        <position position="670"/>
    </location>
    <ligand>
        <name>ATP</name>
        <dbReference type="ChEBI" id="CHEBI:30616"/>
    </ligand>
</feature>
<dbReference type="HOGENOM" id="CLU_004236_0_0_1"/>
<dbReference type="InterPro" id="IPR052396">
    <property type="entry name" value="Meiotic_Drive_Suppr_Kinase"/>
</dbReference>
<name>A0A0C3FRQ0_PILCF</name>
<dbReference type="InParanoid" id="A0A0C3FRQ0"/>
<dbReference type="EMBL" id="KN832997">
    <property type="protein sequence ID" value="KIM81826.1"/>
    <property type="molecule type" value="Genomic_DNA"/>
</dbReference>
<feature type="region of interest" description="Disordered" evidence="2">
    <location>
        <begin position="327"/>
        <end position="398"/>
    </location>
</feature>
<dbReference type="OrthoDB" id="2521594at2759"/>
<feature type="region of interest" description="Disordered" evidence="2">
    <location>
        <begin position="259"/>
        <end position="310"/>
    </location>
</feature>
<evidence type="ECO:0000313" key="5">
    <source>
        <dbReference type="Proteomes" id="UP000054166"/>
    </source>
</evidence>
<dbReference type="GO" id="GO:0005524">
    <property type="term" value="F:ATP binding"/>
    <property type="evidence" value="ECO:0007669"/>
    <property type="project" value="UniProtKB-UniRule"/>
</dbReference>
<organism evidence="4 5">
    <name type="scientific">Piloderma croceum (strain F 1598)</name>
    <dbReference type="NCBI Taxonomy" id="765440"/>
    <lineage>
        <taxon>Eukaryota</taxon>
        <taxon>Fungi</taxon>
        <taxon>Dikarya</taxon>
        <taxon>Basidiomycota</taxon>
        <taxon>Agaricomycotina</taxon>
        <taxon>Agaricomycetes</taxon>
        <taxon>Agaricomycetidae</taxon>
        <taxon>Atheliales</taxon>
        <taxon>Atheliaceae</taxon>
        <taxon>Piloderma</taxon>
    </lineage>
</organism>
<feature type="compositionally biased region" description="Basic and acidic residues" evidence="2">
    <location>
        <begin position="366"/>
        <end position="375"/>
    </location>
</feature>
<evidence type="ECO:0000256" key="1">
    <source>
        <dbReference type="PROSITE-ProRule" id="PRU10141"/>
    </source>
</evidence>
<dbReference type="InterPro" id="IPR000719">
    <property type="entry name" value="Prot_kinase_dom"/>
</dbReference>
<dbReference type="AlphaFoldDB" id="A0A0C3FRQ0"/>
<dbReference type="Pfam" id="PF00069">
    <property type="entry name" value="Pkinase"/>
    <property type="match status" value="1"/>
</dbReference>
<dbReference type="Proteomes" id="UP000054166">
    <property type="component" value="Unassembled WGS sequence"/>
</dbReference>
<dbReference type="InterPro" id="IPR008266">
    <property type="entry name" value="Tyr_kinase_AS"/>
</dbReference>
<dbReference type="GO" id="GO:0004672">
    <property type="term" value="F:protein kinase activity"/>
    <property type="evidence" value="ECO:0007669"/>
    <property type="project" value="InterPro"/>
</dbReference>
<dbReference type="InterPro" id="IPR011009">
    <property type="entry name" value="Kinase-like_dom_sf"/>
</dbReference>
<accession>A0A0C3FRQ0</accession>
<keyword evidence="1" id="KW-0067">ATP-binding</keyword>
<dbReference type="PROSITE" id="PS00107">
    <property type="entry name" value="PROTEIN_KINASE_ATP"/>
    <property type="match status" value="1"/>
</dbReference>
<reference evidence="4 5" key="1">
    <citation type="submission" date="2014-04" db="EMBL/GenBank/DDBJ databases">
        <authorList>
            <consortium name="DOE Joint Genome Institute"/>
            <person name="Kuo A."/>
            <person name="Tarkka M."/>
            <person name="Buscot F."/>
            <person name="Kohler A."/>
            <person name="Nagy L.G."/>
            <person name="Floudas D."/>
            <person name="Copeland A."/>
            <person name="Barry K.W."/>
            <person name="Cichocki N."/>
            <person name="Veneault-Fourrey C."/>
            <person name="LaButti K."/>
            <person name="Lindquist E.A."/>
            <person name="Lipzen A."/>
            <person name="Lundell T."/>
            <person name="Morin E."/>
            <person name="Murat C."/>
            <person name="Sun H."/>
            <person name="Tunlid A."/>
            <person name="Henrissat B."/>
            <person name="Grigoriev I.V."/>
            <person name="Hibbett D.S."/>
            <person name="Martin F."/>
            <person name="Nordberg H.P."/>
            <person name="Cantor M.N."/>
            <person name="Hua S.X."/>
        </authorList>
    </citation>
    <scope>NUCLEOTIDE SEQUENCE [LARGE SCALE GENOMIC DNA]</scope>
    <source>
        <strain evidence="4 5">F 1598</strain>
    </source>
</reference>
<dbReference type="PROSITE" id="PS00109">
    <property type="entry name" value="PROTEIN_KINASE_TYR"/>
    <property type="match status" value="1"/>
</dbReference>
<protein>
    <recommendedName>
        <fullName evidence="3">Protein kinase domain-containing protein</fullName>
    </recommendedName>
</protein>
<reference evidence="5" key="2">
    <citation type="submission" date="2015-01" db="EMBL/GenBank/DDBJ databases">
        <title>Evolutionary Origins and Diversification of the Mycorrhizal Mutualists.</title>
        <authorList>
            <consortium name="DOE Joint Genome Institute"/>
            <consortium name="Mycorrhizal Genomics Consortium"/>
            <person name="Kohler A."/>
            <person name="Kuo A."/>
            <person name="Nagy L.G."/>
            <person name="Floudas D."/>
            <person name="Copeland A."/>
            <person name="Barry K.W."/>
            <person name="Cichocki N."/>
            <person name="Veneault-Fourrey C."/>
            <person name="LaButti K."/>
            <person name="Lindquist E.A."/>
            <person name="Lipzen A."/>
            <person name="Lundell T."/>
            <person name="Morin E."/>
            <person name="Murat C."/>
            <person name="Riley R."/>
            <person name="Ohm R."/>
            <person name="Sun H."/>
            <person name="Tunlid A."/>
            <person name="Henrissat B."/>
            <person name="Grigoriev I.V."/>
            <person name="Hibbett D.S."/>
            <person name="Martin F."/>
        </authorList>
    </citation>
    <scope>NUCLEOTIDE SEQUENCE [LARGE SCALE GENOMIC DNA]</scope>
    <source>
        <strain evidence="5">F 1598</strain>
    </source>
</reference>
<evidence type="ECO:0000313" key="4">
    <source>
        <dbReference type="EMBL" id="KIM81826.1"/>
    </source>
</evidence>
<dbReference type="InterPro" id="IPR017441">
    <property type="entry name" value="Protein_kinase_ATP_BS"/>
</dbReference>
<feature type="compositionally biased region" description="Basic and acidic residues" evidence="2">
    <location>
        <begin position="385"/>
        <end position="398"/>
    </location>
</feature>
<dbReference type="SUPFAM" id="SSF56112">
    <property type="entry name" value="Protein kinase-like (PK-like)"/>
    <property type="match status" value="1"/>
</dbReference>
<keyword evidence="5" id="KW-1185">Reference proteome</keyword>
<dbReference type="PANTHER" id="PTHR37171:SF1">
    <property type="entry name" value="SERINE_THREONINE-PROTEIN KINASE YRZF-RELATED"/>
    <property type="match status" value="1"/>
</dbReference>
<evidence type="ECO:0000259" key="3">
    <source>
        <dbReference type="PROSITE" id="PS50011"/>
    </source>
</evidence>
<feature type="compositionally biased region" description="Low complexity" evidence="2">
    <location>
        <begin position="342"/>
        <end position="352"/>
    </location>
</feature>
<dbReference type="Gene3D" id="1.10.510.10">
    <property type="entry name" value="Transferase(Phosphotransferase) domain 1"/>
    <property type="match status" value="1"/>
</dbReference>
<gene>
    <name evidence="4" type="ORF">PILCRDRAFT_491445</name>
</gene>
<evidence type="ECO:0000256" key="2">
    <source>
        <dbReference type="SAM" id="MobiDB-lite"/>
    </source>
</evidence>